<name>A0AAP0I809_9MAGN</name>
<comment type="caution">
    <text evidence="1">The sequence shown here is derived from an EMBL/GenBank/DDBJ whole genome shotgun (WGS) entry which is preliminary data.</text>
</comment>
<reference evidence="1 2" key="1">
    <citation type="submission" date="2024-01" db="EMBL/GenBank/DDBJ databases">
        <title>Genome assemblies of Stephania.</title>
        <authorList>
            <person name="Yang L."/>
        </authorList>
    </citation>
    <scope>NUCLEOTIDE SEQUENCE [LARGE SCALE GENOMIC DNA]</scope>
    <source>
        <strain evidence="1">QJT</strain>
        <tissue evidence="1">Leaf</tissue>
    </source>
</reference>
<dbReference type="Proteomes" id="UP001417504">
    <property type="component" value="Unassembled WGS sequence"/>
</dbReference>
<dbReference type="AlphaFoldDB" id="A0AAP0I809"/>
<keyword evidence="2" id="KW-1185">Reference proteome</keyword>
<evidence type="ECO:0000313" key="1">
    <source>
        <dbReference type="EMBL" id="KAK9110325.1"/>
    </source>
</evidence>
<proteinExistence type="predicted"/>
<gene>
    <name evidence="1" type="ORF">Sjap_018385</name>
</gene>
<sequence>MKQYLNTESALAIAPGPLIQESLNFIDKWGTVLFLISAYIPEPWLHSVGVTYYPSKMVFTGFYVPNPSRRPTYLLDARAMIDSVRGAQMEPPVARHLTVVKNQYRGHAPNPHNPVIALTTKPHLSSGVHANPNIFLQELETSVRESEVGGDELSFGESVLKPSQKADDEPIVSILKKIQ</sequence>
<accession>A0AAP0I809</accession>
<dbReference type="EMBL" id="JBBNAE010000007">
    <property type="protein sequence ID" value="KAK9110325.1"/>
    <property type="molecule type" value="Genomic_DNA"/>
</dbReference>
<protein>
    <submittedName>
        <fullName evidence="1">Uncharacterized protein</fullName>
    </submittedName>
</protein>
<evidence type="ECO:0000313" key="2">
    <source>
        <dbReference type="Proteomes" id="UP001417504"/>
    </source>
</evidence>
<organism evidence="1 2">
    <name type="scientific">Stephania japonica</name>
    <dbReference type="NCBI Taxonomy" id="461633"/>
    <lineage>
        <taxon>Eukaryota</taxon>
        <taxon>Viridiplantae</taxon>
        <taxon>Streptophyta</taxon>
        <taxon>Embryophyta</taxon>
        <taxon>Tracheophyta</taxon>
        <taxon>Spermatophyta</taxon>
        <taxon>Magnoliopsida</taxon>
        <taxon>Ranunculales</taxon>
        <taxon>Menispermaceae</taxon>
        <taxon>Menispermoideae</taxon>
        <taxon>Cissampelideae</taxon>
        <taxon>Stephania</taxon>
    </lineage>
</organism>